<keyword evidence="14" id="KW-1185">Reference proteome</keyword>
<gene>
    <name evidence="11" type="ORF">C7387_0736</name>
    <name evidence="12" type="ORF">NCTC11967_04144</name>
</gene>
<dbReference type="SUPFAM" id="SSF53335">
    <property type="entry name" value="S-adenosyl-L-methionine-dependent methyltransferases"/>
    <property type="match status" value="1"/>
</dbReference>
<dbReference type="PROSITE" id="PS50005">
    <property type="entry name" value="TPR"/>
    <property type="match status" value="1"/>
</dbReference>
<dbReference type="CDD" id="cd02440">
    <property type="entry name" value="AdoMet_MTases"/>
    <property type="match status" value="1"/>
</dbReference>
<evidence type="ECO:0000256" key="3">
    <source>
        <dbReference type="ARBA" id="ARBA00011970"/>
    </source>
</evidence>
<dbReference type="InterPro" id="IPR029063">
    <property type="entry name" value="SAM-dependent_MTases_sf"/>
</dbReference>
<evidence type="ECO:0000313" key="14">
    <source>
        <dbReference type="Proteomes" id="UP000267341"/>
    </source>
</evidence>
<comment type="caution">
    <text evidence="12">The sequence shown here is derived from an EMBL/GenBank/DDBJ whole genome shotgun (WGS) entry which is preliminary data.</text>
</comment>
<feature type="domain" description="O-GlcNAc transferase C-terminal" evidence="10">
    <location>
        <begin position="905"/>
        <end position="1063"/>
    </location>
</feature>
<evidence type="ECO:0000256" key="8">
    <source>
        <dbReference type="PROSITE-ProRule" id="PRU00339"/>
    </source>
</evidence>
<keyword evidence="7 8" id="KW-0802">TPR repeat</keyword>
<dbReference type="Gene3D" id="3.40.50.11380">
    <property type="match status" value="1"/>
</dbReference>
<dbReference type="Gene3D" id="1.25.40.10">
    <property type="entry name" value="Tetratricopeptide repeat domain"/>
    <property type="match status" value="1"/>
</dbReference>
<dbReference type="Pfam" id="PF13844">
    <property type="entry name" value="Glyco_transf_41"/>
    <property type="match status" value="2"/>
</dbReference>
<dbReference type="Gene3D" id="3.40.50.150">
    <property type="entry name" value="Vaccinia Virus protein VP39"/>
    <property type="match status" value="1"/>
</dbReference>
<keyword evidence="5" id="KW-0808">Transferase</keyword>
<evidence type="ECO:0000259" key="10">
    <source>
        <dbReference type="Pfam" id="PF13844"/>
    </source>
</evidence>
<dbReference type="InterPro" id="IPR013217">
    <property type="entry name" value="Methyltransf_12"/>
</dbReference>
<organism evidence="12 13">
    <name type="scientific">Yokenella regensburgei</name>
    <dbReference type="NCBI Taxonomy" id="158877"/>
    <lineage>
        <taxon>Bacteria</taxon>
        <taxon>Pseudomonadati</taxon>
        <taxon>Pseudomonadota</taxon>
        <taxon>Gammaproteobacteria</taxon>
        <taxon>Enterobacterales</taxon>
        <taxon>Enterobacteriaceae</taxon>
        <taxon>Yokenella</taxon>
    </lineage>
</organism>
<keyword evidence="4" id="KW-0328">Glycosyltransferase</keyword>
<dbReference type="Pfam" id="PF13181">
    <property type="entry name" value="TPR_8"/>
    <property type="match status" value="1"/>
</dbReference>
<dbReference type="SMART" id="SM00028">
    <property type="entry name" value="TPR"/>
    <property type="match status" value="3"/>
</dbReference>
<dbReference type="PANTHER" id="PTHR44835">
    <property type="entry name" value="UDP-N-ACETYLGLUCOSAMINE--PEPTIDE N-ACETYLGLUCOSAMINYLTRANSFERASE SPINDLY-RELATED"/>
    <property type="match status" value="1"/>
</dbReference>
<evidence type="ECO:0000256" key="2">
    <source>
        <dbReference type="ARBA" id="ARBA00005386"/>
    </source>
</evidence>
<dbReference type="InterPro" id="IPR029489">
    <property type="entry name" value="OGT/SEC/SPY_C"/>
</dbReference>
<evidence type="ECO:0000256" key="5">
    <source>
        <dbReference type="ARBA" id="ARBA00022679"/>
    </source>
</evidence>
<proteinExistence type="inferred from homology"/>
<dbReference type="RefSeq" id="WP_038256761.1">
    <property type="nucleotide sequence ID" value="NZ_UAVL01000020.1"/>
</dbReference>
<dbReference type="AlphaFoldDB" id="A0AB38G206"/>
<name>A0AB38G206_9ENTR</name>
<evidence type="ECO:0000259" key="9">
    <source>
        <dbReference type="Pfam" id="PF08242"/>
    </source>
</evidence>
<sequence>MKTLYQNRYLTPASLRASAMLSGMETAPSAHARIMELGCGSAETLIAHARAWPQSVCIGIDIDEQLIAQAGSTIAALELSNVATYAIGLNDLLAVSPGELDYIILHGVFACLGEAEREAVLAWCQQHLAANGIISLRHAVLPGGSEAQQLRDALAFHIQRGDANDSPLVSARAMLGWMALTLPEGSLRQTVLEAEALDDNALTVQWLLEPAPARWYSEFCQQLAGQGLYPLGDALPHASLAIACGESIHQLHSAIASGTSHAIAQQYLDIATGRGERVTLLTTQAERGVPAEPNLARLEDLHWAGNFTRMVTDKGFIANGHLSASGQPLSTENPVMLQILDLLGAAWPLSLSVEQLIFNTRLPEKNDEVREPVLAALTELFLLRPEGLHWSAEPGPYNANSQNTLLVLGDSELTNLWGVGVEVTAGEREYLAGAMTTVDDESWQHFLSLRAKGVLIGSAQAWKVAIQRFLREGTLSRLKPMITTLLLLSVGMKRGGLLADNVGVPELPAPEDDGAIDELYSHVNLLIRQGKSQQAREYTFALLNESPDDLHILRCYSRTCVLTSAWQEALSALCQLMGHFCSSLDIYYDLATALQKTGDRHHAQKIIHGLLRLDSKSAGFWHSLATLHQMQGQAQLAEKCSREAFRHQPNNARYLGTLGVILSDNQKLDEARYFLEKALELKPNDFDCFTSLLFVLTHDHTVTAQQQLEMHKEYGRRVDAWAAGEMLEHYAPVDKNPTRKLRIGFVSGDLRNHPVSNFLLPFWDSFNREHFELVGYNASPTHDWMTDRLQAGAVLWRNVELMSDVELAKQINADAIDILIDLSGHTTYTRIPAFALRPAPVQMTWIGYPGTSGIAAMDYRLLSMGCLNPPGLEKQFLEKVIYVPMDKLFSPEKNSPEISELPALSKGYITFGSFNRPKKINPEVLQLWASILTQYPQSRLHIGFMDDERIRRQITRQLVELGVAEERLSFQGRMPLLEYLASHDRVDILLDTFPYTGGTTTNHAAWMGVPTLTLCGETLACRQGVENMNSYGLHQFIAMDKADFVSKALYWRDHFDELNAIRRGMRSQIPVETENGFSAAGHLEYALRHAWALYCKGQPAQSFVIEESGNAVPLVR</sequence>
<dbReference type="InterPro" id="IPR019734">
    <property type="entry name" value="TPR_rpt"/>
</dbReference>
<evidence type="ECO:0000313" key="11">
    <source>
        <dbReference type="EMBL" id="RKR64058.1"/>
    </source>
</evidence>
<evidence type="ECO:0000313" key="12">
    <source>
        <dbReference type="EMBL" id="SQA65121.1"/>
    </source>
</evidence>
<dbReference type="EMBL" id="RBIZ01000003">
    <property type="protein sequence ID" value="RKR64058.1"/>
    <property type="molecule type" value="Genomic_DNA"/>
</dbReference>
<reference evidence="12 13" key="1">
    <citation type="submission" date="2018-06" db="EMBL/GenBank/DDBJ databases">
        <authorList>
            <consortium name="Pathogen Informatics"/>
            <person name="Doyle S."/>
        </authorList>
    </citation>
    <scope>NUCLEOTIDE SEQUENCE [LARGE SCALE GENOMIC DNA]</scope>
    <source>
        <strain evidence="12 13">NCTC11967</strain>
    </source>
</reference>
<protein>
    <recommendedName>
        <fullName evidence="3">protein O-GlcNAc transferase</fullName>
        <ecNumber evidence="3">2.4.1.255</ecNumber>
    </recommendedName>
</protein>
<feature type="domain" description="O-GlcNAc transferase C-terminal" evidence="10">
    <location>
        <begin position="735"/>
        <end position="885"/>
    </location>
</feature>
<feature type="domain" description="Methyltransferase type 12" evidence="9">
    <location>
        <begin position="35"/>
        <end position="134"/>
    </location>
</feature>
<evidence type="ECO:0000313" key="13">
    <source>
        <dbReference type="Proteomes" id="UP000251313"/>
    </source>
</evidence>
<dbReference type="InterPro" id="IPR051939">
    <property type="entry name" value="Glycosyltr_41/O-GlcNAc_trsf"/>
</dbReference>
<evidence type="ECO:0000256" key="1">
    <source>
        <dbReference type="ARBA" id="ARBA00004922"/>
    </source>
</evidence>
<evidence type="ECO:0000256" key="7">
    <source>
        <dbReference type="ARBA" id="ARBA00022803"/>
    </source>
</evidence>
<dbReference type="SUPFAM" id="SSF48452">
    <property type="entry name" value="TPR-like"/>
    <property type="match status" value="1"/>
</dbReference>
<dbReference type="GO" id="GO:0097363">
    <property type="term" value="F:protein O-acetylglucosaminyltransferase activity"/>
    <property type="evidence" value="ECO:0007669"/>
    <property type="project" value="UniProtKB-EC"/>
</dbReference>
<dbReference type="InterPro" id="IPR011990">
    <property type="entry name" value="TPR-like_helical_dom_sf"/>
</dbReference>
<comment type="similarity">
    <text evidence="2">Belongs to the glycosyltransferase 41 family. O-GlcNAc transferase subfamily.</text>
</comment>
<dbReference type="EC" id="2.4.1.255" evidence="3"/>
<keyword evidence="6" id="KW-0677">Repeat</keyword>
<reference evidence="11 14" key="2">
    <citation type="submission" date="2018-10" db="EMBL/GenBank/DDBJ databases">
        <title>Genomic Encyclopedia of Type Strains, Phase IV (KMG-IV): sequencing the most valuable type-strain genomes for metagenomic binning, comparative biology and taxonomic classification.</title>
        <authorList>
            <person name="Goeker M."/>
        </authorList>
    </citation>
    <scope>NUCLEOTIDE SEQUENCE [LARGE SCALE GENOMIC DNA]</scope>
    <source>
        <strain evidence="11 14">DSM 5079</strain>
    </source>
</reference>
<dbReference type="EMBL" id="UAVL01000020">
    <property type="protein sequence ID" value="SQA65121.1"/>
    <property type="molecule type" value="Genomic_DNA"/>
</dbReference>
<evidence type="ECO:0000256" key="6">
    <source>
        <dbReference type="ARBA" id="ARBA00022737"/>
    </source>
</evidence>
<dbReference type="Proteomes" id="UP000267341">
    <property type="component" value="Unassembled WGS sequence"/>
</dbReference>
<evidence type="ECO:0000256" key="4">
    <source>
        <dbReference type="ARBA" id="ARBA00022676"/>
    </source>
</evidence>
<dbReference type="PANTHER" id="PTHR44835:SF1">
    <property type="entry name" value="PROTEIN O-GLCNAC TRANSFERASE"/>
    <property type="match status" value="1"/>
</dbReference>
<dbReference type="Proteomes" id="UP000251313">
    <property type="component" value="Unassembled WGS sequence"/>
</dbReference>
<feature type="repeat" description="TPR" evidence="8">
    <location>
        <begin position="652"/>
        <end position="685"/>
    </location>
</feature>
<comment type="pathway">
    <text evidence="1">Protein modification; protein glycosylation.</text>
</comment>
<dbReference type="Gene3D" id="3.40.50.2000">
    <property type="entry name" value="Glycogen Phosphorylase B"/>
    <property type="match status" value="1"/>
</dbReference>
<accession>A0AB38G206</accession>
<dbReference type="Pfam" id="PF08242">
    <property type="entry name" value="Methyltransf_12"/>
    <property type="match status" value="1"/>
</dbReference>